<dbReference type="AlphaFoldDB" id="A0A9P4HHU4"/>
<accession>A0A9P4HHU4</accession>
<dbReference type="EMBL" id="ML978161">
    <property type="protein sequence ID" value="KAF2034302.1"/>
    <property type="molecule type" value="Genomic_DNA"/>
</dbReference>
<sequence length="297" mass="33181">MITASDAQPILTSANEGVRGALVTTSLITSKRKAHDKLELSQQCCLGSEEVANSFASYAYVSERAQDEYPRDIDLDDYFDEDELDVAYTAVLEEEAAVRAGAWHGSGAGMEQDFDENGELFQDYEDEYHNDNNHVNHDYDRGYIVMPTEDDVHFEKCILSSSVELSNRSFQKELCQSCRALLAKIGSGRANPAESLDGTLNYDLSIYRSHEEDTNILIVSLGGELERSLLTLHSTIDNKEWSPRIIDPAAIDYETLPHKFAQCRHGHTTCCLTKPGVPMSGFKVIDCFNTRTCRSVD</sequence>
<name>A0A9P4HHU4_9PLEO</name>
<evidence type="ECO:0000313" key="1">
    <source>
        <dbReference type="EMBL" id="KAF2034302.1"/>
    </source>
</evidence>
<keyword evidence="2" id="KW-1185">Reference proteome</keyword>
<organism evidence="1 2">
    <name type="scientific">Setomelanomma holmii</name>
    <dbReference type="NCBI Taxonomy" id="210430"/>
    <lineage>
        <taxon>Eukaryota</taxon>
        <taxon>Fungi</taxon>
        <taxon>Dikarya</taxon>
        <taxon>Ascomycota</taxon>
        <taxon>Pezizomycotina</taxon>
        <taxon>Dothideomycetes</taxon>
        <taxon>Pleosporomycetidae</taxon>
        <taxon>Pleosporales</taxon>
        <taxon>Pleosporineae</taxon>
        <taxon>Phaeosphaeriaceae</taxon>
        <taxon>Setomelanomma</taxon>
    </lineage>
</organism>
<gene>
    <name evidence="1" type="ORF">EK21DRAFT_85356</name>
</gene>
<evidence type="ECO:0000313" key="2">
    <source>
        <dbReference type="Proteomes" id="UP000799777"/>
    </source>
</evidence>
<dbReference type="Proteomes" id="UP000799777">
    <property type="component" value="Unassembled WGS sequence"/>
</dbReference>
<protein>
    <submittedName>
        <fullName evidence="1">Uncharacterized protein</fullName>
    </submittedName>
</protein>
<comment type="caution">
    <text evidence="1">The sequence shown here is derived from an EMBL/GenBank/DDBJ whole genome shotgun (WGS) entry which is preliminary data.</text>
</comment>
<reference evidence="1" key="1">
    <citation type="journal article" date="2020" name="Stud. Mycol.">
        <title>101 Dothideomycetes genomes: a test case for predicting lifestyles and emergence of pathogens.</title>
        <authorList>
            <person name="Haridas S."/>
            <person name="Albert R."/>
            <person name="Binder M."/>
            <person name="Bloem J."/>
            <person name="Labutti K."/>
            <person name="Salamov A."/>
            <person name="Andreopoulos B."/>
            <person name="Baker S."/>
            <person name="Barry K."/>
            <person name="Bills G."/>
            <person name="Bluhm B."/>
            <person name="Cannon C."/>
            <person name="Castanera R."/>
            <person name="Culley D."/>
            <person name="Daum C."/>
            <person name="Ezra D."/>
            <person name="Gonzalez J."/>
            <person name="Henrissat B."/>
            <person name="Kuo A."/>
            <person name="Liang C."/>
            <person name="Lipzen A."/>
            <person name="Lutzoni F."/>
            <person name="Magnuson J."/>
            <person name="Mondo S."/>
            <person name="Nolan M."/>
            <person name="Ohm R."/>
            <person name="Pangilinan J."/>
            <person name="Park H.-J."/>
            <person name="Ramirez L."/>
            <person name="Alfaro M."/>
            <person name="Sun H."/>
            <person name="Tritt A."/>
            <person name="Yoshinaga Y."/>
            <person name="Zwiers L.-H."/>
            <person name="Turgeon B."/>
            <person name="Goodwin S."/>
            <person name="Spatafora J."/>
            <person name="Crous P."/>
            <person name="Grigoriev I."/>
        </authorList>
    </citation>
    <scope>NUCLEOTIDE SEQUENCE</scope>
    <source>
        <strain evidence="1">CBS 110217</strain>
    </source>
</reference>
<proteinExistence type="predicted"/>